<gene>
    <name evidence="1" type="ORF">CZ814_03326</name>
</gene>
<accession>A0A1T4UIX2</accession>
<evidence type="ECO:0000313" key="2">
    <source>
        <dbReference type="Proteomes" id="UP000191116"/>
    </source>
</evidence>
<reference evidence="1 2" key="1">
    <citation type="submission" date="2017-02" db="EMBL/GenBank/DDBJ databases">
        <authorList>
            <person name="Peterson S.W."/>
        </authorList>
    </citation>
    <scope>NUCLEOTIDE SEQUENCE [LARGE SCALE GENOMIC DNA]</scope>
    <source>
        <strain evidence="1 2">CECT 9189</strain>
    </source>
</reference>
<proteinExistence type="predicted"/>
<dbReference type="Proteomes" id="UP000191116">
    <property type="component" value="Unassembled WGS sequence"/>
</dbReference>
<evidence type="ECO:0000313" key="1">
    <source>
        <dbReference type="EMBL" id="SKA52685.1"/>
    </source>
</evidence>
<sequence>MNKKIFCISLLGTPPAKAIATYIDEQLVVVAVDPIKGPFGSWKKALLKEIKTKFDDGYNILIEERGDMFSEWGQKLLLEAASPTERRANMSIAFDHYFTLSRMGRLVLNKGLERHLIQESHVNIVPDDKGRNKYDIDHSNFNGFKRCLLLCSISASYLHQVNDQYLDEFFSAINADNEDSVFSTLRRITIEKDKGNV</sequence>
<name>A0A1T4UIX2_9GAMM</name>
<organism evidence="1 2">
    <name type="scientific">Photobacterium toruni</name>
    <dbReference type="NCBI Taxonomy" id="1935446"/>
    <lineage>
        <taxon>Bacteria</taxon>
        <taxon>Pseudomonadati</taxon>
        <taxon>Pseudomonadota</taxon>
        <taxon>Gammaproteobacteria</taxon>
        <taxon>Vibrionales</taxon>
        <taxon>Vibrionaceae</taxon>
        <taxon>Photobacterium</taxon>
    </lineage>
</organism>
<dbReference type="AlphaFoldDB" id="A0A1T4UIX2"/>
<dbReference type="RefSeq" id="WP_080176041.1">
    <property type="nucleotide sequence ID" value="NZ_AP024857.1"/>
</dbReference>
<protein>
    <submittedName>
        <fullName evidence="1">Uncharacterized protein</fullName>
    </submittedName>
</protein>
<dbReference type="EMBL" id="FUWP01000025">
    <property type="protein sequence ID" value="SKA52685.1"/>
    <property type="molecule type" value="Genomic_DNA"/>
</dbReference>